<keyword evidence="2 5" id="KW-0436">Ligase</keyword>
<accession>T1D580</accession>
<reference evidence="5" key="2">
    <citation type="journal article" date="2014" name="ISME J.">
        <title>Microbial stratification in low pH oxic and suboxic macroscopic growths along an acid mine drainage.</title>
        <authorList>
            <person name="Mendez-Garcia C."/>
            <person name="Mesa V."/>
            <person name="Sprenger R.R."/>
            <person name="Richter M."/>
            <person name="Diez M.S."/>
            <person name="Solano J."/>
            <person name="Bargiela R."/>
            <person name="Golyshina O.V."/>
            <person name="Manteca A."/>
            <person name="Ramos J.L."/>
            <person name="Gallego J.R."/>
            <person name="Llorente I."/>
            <person name="Martins Dos Santos V.A."/>
            <person name="Jensen O.N."/>
            <person name="Pelaez A.I."/>
            <person name="Sanchez J."/>
            <person name="Ferrer M."/>
        </authorList>
    </citation>
    <scope>NUCLEOTIDE SEQUENCE</scope>
</reference>
<comment type="similarity">
    <text evidence="1">Belongs to the ATP-dependent AMP-binding enzyme family.</text>
</comment>
<protein>
    <submittedName>
        <fullName evidence="5">Long-chain-fatty-acid--CoA ligase</fullName>
    </submittedName>
</protein>
<dbReference type="InterPro" id="IPR050237">
    <property type="entry name" value="ATP-dep_AMP-bd_enzyme"/>
</dbReference>
<comment type="caution">
    <text evidence="5">The sequence shown here is derived from an EMBL/GenBank/DDBJ whole genome shotgun (WGS) entry which is preliminary data.</text>
</comment>
<proteinExistence type="inferred from homology"/>
<dbReference type="PANTHER" id="PTHR43767:SF1">
    <property type="entry name" value="NONRIBOSOMAL PEPTIDE SYNTHASE PES1 (EUROFUNG)-RELATED"/>
    <property type="match status" value="1"/>
</dbReference>
<dbReference type="GO" id="GO:0016878">
    <property type="term" value="F:acid-thiol ligase activity"/>
    <property type="evidence" value="ECO:0007669"/>
    <property type="project" value="UniProtKB-ARBA"/>
</dbReference>
<dbReference type="AlphaFoldDB" id="T1D580"/>
<dbReference type="EMBL" id="AUZY01000766">
    <property type="protein sequence ID" value="EQD77465.1"/>
    <property type="molecule type" value="Genomic_DNA"/>
</dbReference>
<dbReference type="Pfam" id="PF13193">
    <property type="entry name" value="AMP-binding_C"/>
    <property type="match status" value="1"/>
</dbReference>
<reference evidence="5" key="1">
    <citation type="submission" date="2013-08" db="EMBL/GenBank/DDBJ databases">
        <authorList>
            <person name="Mendez C."/>
            <person name="Richter M."/>
            <person name="Ferrer M."/>
            <person name="Sanchez J."/>
        </authorList>
    </citation>
    <scope>NUCLEOTIDE SEQUENCE</scope>
</reference>
<dbReference type="SUPFAM" id="SSF56801">
    <property type="entry name" value="Acetyl-CoA synthetase-like"/>
    <property type="match status" value="1"/>
</dbReference>
<dbReference type="Pfam" id="PF00501">
    <property type="entry name" value="AMP-binding"/>
    <property type="match status" value="1"/>
</dbReference>
<dbReference type="Gene3D" id="3.30.300.30">
    <property type="match status" value="1"/>
</dbReference>
<evidence type="ECO:0000313" key="5">
    <source>
        <dbReference type="EMBL" id="EQD77465.1"/>
    </source>
</evidence>
<gene>
    <name evidence="5" type="ORF">B1B_01052</name>
</gene>
<evidence type="ECO:0000259" key="4">
    <source>
        <dbReference type="Pfam" id="PF13193"/>
    </source>
</evidence>
<dbReference type="Gene3D" id="3.40.50.12780">
    <property type="entry name" value="N-terminal domain of ligase-like"/>
    <property type="match status" value="1"/>
</dbReference>
<evidence type="ECO:0000259" key="3">
    <source>
        <dbReference type="Pfam" id="PF00501"/>
    </source>
</evidence>
<name>T1D580_9ZZZZ</name>
<dbReference type="InterPro" id="IPR042099">
    <property type="entry name" value="ANL_N_sf"/>
</dbReference>
<evidence type="ECO:0000256" key="2">
    <source>
        <dbReference type="ARBA" id="ARBA00022598"/>
    </source>
</evidence>
<dbReference type="InterPro" id="IPR025110">
    <property type="entry name" value="AMP-bd_C"/>
</dbReference>
<sequence length="500" mass="55083">MLNLAEVLDRAAEKWPTKALIVDGGRRLRYEEFRTSVARWTSYLESEGVAPSDVVAVFSRNRVELLYLWIATARRGAIFAPFNYTLKANEVSRLVSDARPKILFTDSDLALEVTDASRPKIVDFGHVSLGKPSETLVATGPDDVATLLYTSGTEDVPKGVMNTHLNWFATLLSALHDLDFAHDDVFLLSIPLYHVAGLYTFLAFSFVGATIVLGTTPTPTEIDRAIREHRVTYLIFPPTLFVALSQHARAPYDSVKKCISFGAFISGDQFDAIARIVPSAQWRNYYGLTESTPVGTTLQPADFASHKESIGKPHVHVGLRLVREDGSLAGPGEVGEIHLRSPSVARGYHDRPEQTETTFGGGWLRTGDLARQDADGFLYFVDRKKDVVRTGGENVSSVEVERELLRDPRVAEAAVVGLPHPYWGEAVTAFVTSKSGAAPINGEELTTLLKDRLASFKVPKKVVVLDTLPHNPSGKVLKKELKRTFAEAYRNEKPSPGPRD</sequence>
<feature type="domain" description="AMP-dependent synthetase/ligase" evidence="3">
    <location>
        <begin position="8"/>
        <end position="349"/>
    </location>
</feature>
<evidence type="ECO:0000256" key="1">
    <source>
        <dbReference type="ARBA" id="ARBA00006432"/>
    </source>
</evidence>
<dbReference type="InterPro" id="IPR045851">
    <property type="entry name" value="AMP-bd_C_sf"/>
</dbReference>
<dbReference type="InterPro" id="IPR000873">
    <property type="entry name" value="AMP-dep_synth/lig_dom"/>
</dbReference>
<dbReference type="FunFam" id="3.30.300.30:FF:000008">
    <property type="entry name" value="2,3-dihydroxybenzoate-AMP ligase"/>
    <property type="match status" value="1"/>
</dbReference>
<organism evidence="5">
    <name type="scientific">mine drainage metagenome</name>
    <dbReference type="NCBI Taxonomy" id="410659"/>
    <lineage>
        <taxon>unclassified sequences</taxon>
        <taxon>metagenomes</taxon>
        <taxon>ecological metagenomes</taxon>
    </lineage>
</organism>
<feature type="domain" description="AMP-binding enzyme C-terminal" evidence="4">
    <location>
        <begin position="399"/>
        <end position="475"/>
    </location>
</feature>
<dbReference type="PANTHER" id="PTHR43767">
    <property type="entry name" value="LONG-CHAIN-FATTY-ACID--COA LIGASE"/>
    <property type="match status" value="1"/>
</dbReference>